<protein>
    <submittedName>
        <fullName evidence="2">DUF2845 domain-containing protein</fullName>
    </submittedName>
</protein>
<organism evidence="2 3">
    <name type="scientific">Zestomonas insulae</name>
    <dbReference type="NCBI Taxonomy" id="2809017"/>
    <lineage>
        <taxon>Bacteria</taxon>
        <taxon>Pseudomonadati</taxon>
        <taxon>Pseudomonadota</taxon>
        <taxon>Gammaproteobacteria</taxon>
        <taxon>Pseudomonadales</taxon>
        <taxon>Pseudomonadaceae</taxon>
        <taxon>Zestomonas</taxon>
    </lineage>
</organism>
<gene>
    <name evidence="2" type="ORF">JQX08_20555</name>
</gene>
<dbReference type="InterPro" id="IPR021268">
    <property type="entry name" value="DUF2845"/>
</dbReference>
<sequence>MPRLTGARPRYRLRPSPRRNAAVNPLRLALPLTLLLLPLAESASAASTLRCGSKLVSLGDHVSEVQSKCGAPRTREFRGYREVTDDYGYRQEVGVEEWSYAMSGGMLYFLRFEGNRLANIESKRGN</sequence>
<evidence type="ECO:0000313" key="3">
    <source>
        <dbReference type="Proteomes" id="UP000717995"/>
    </source>
</evidence>
<keyword evidence="1" id="KW-0732">Signal</keyword>
<accession>A0ABS2IJ68</accession>
<proteinExistence type="predicted"/>
<evidence type="ECO:0000256" key="1">
    <source>
        <dbReference type="SAM" id="SignalP"/>
    </source>
</evidence>
<feature type="signal peptide" evidence="1">
    <location>
        <begin position="1"/>
        <end position="45"/>
    </location>
</feature>
<keyword evidence="3" id="KW-1185">Reference proteome</keyword>
<dbReference type="EMBL" id="JAFEUP010000006">
    <property type="protein sequence ID" value="MBM7063116.1"/>
    <property type="molecule type" value="Genomic_DNA"/>
</dbReference>
<dbReference type="Pfam" id="PF11006">
    <property type="entry name" value="DUF2845"/>
    <property type="match status" value="1"/>
</dbReference>
<reference evidence="2 3" key="1">
    <citation type="submission" date="2021-02" db="EMBL/GenBank/DDBJ databases">
        <authorList>
            <person name="Lee D.-H."/>
        </authorList>
    </citation>
    <scope>NUCLEOTIDE SEQUENCE [LARGE SCALE GENOMIC DNA]</scope>
    <source>
        <strain evidence="2 3">UL073</strain>
    </source>
</reference>
<evidence type="ECO:0000313" key="2">
    <source>
        <dbReference type="EMBL" id="MBM7063116.1"/>
    </source>
</evidence>
<name>A0ABS2IJ68_9GAMM</name>
<feature type="chain" id="PRO_5046580937" evidence="1">
    <location>
        <begin position="46"/>
        <end position="126"/>
    </location>
</feature>
<dbReference type="Proteomes" id="UP000717995">
    <property type="component" value="Unassembled WGS sequence"/>
</dbReference>
<comment type="caution">
    <text evidence="2">The sequence shown here is derived from an EMBL/GenBank/DDBJ whole genome shotgun (WGS) entry which is preliminary data.</text>
</comment>